<protein>
    <submittedName>
        <fullName evidence="1">Uncharacterized protein</fullName>
    </submittedName>
</protein>
<dbReference type="Pfam" id="PF20112">
    <property type="entry name" value="DUF6502"/>
    <property type="match status" value="1"/>
</dbReference>
<accession>B8KVB9</accession>
<dbReference type="eggNOG" id="COG5281">
    <property type="taxonomic scope" value="Bacteria"/>
</dbReference>
<evidence type="ECO:0000313" key="2">
    <source>
        <dbReference type="Proteomes" id="UP000004699"/>
    </source>
</evidence>
<dbReference type="RefSeq" id="WP_009021263.1">
    <property type="nucleotide sequence ID" value="NZ_DS999411.1"/>
</dbReference>
<gene>
    <name evidence="1" type="ORF">NOR51B_2472</name>
</gene>
<dbReference type="AlphaFoldDB" id="B8KVB9"/>
<dbReference type="OrthoDB" id="6356376at2"/>
<evidence type="ECO:0000313" key="1">
    <source>
        <dbReference type="EMBL" id="EED36520.1"/>
    </source>
</evidence>
<dbReference type="Proteomes" id="UP000004699">
    <property type="component" value="Unassembled WGS sequence"/>
</dbReference>
<keyword evidence="2" id="KW-1185">Reference proteome</keyword>
<dbReference type="EMBL" id="DS999411">
    <property type="protein sequence ID" value="EED36520.1"/>
    <property type="molecule type" value="Genomic_DNA"/>
</dbReference>
<proteinExistence type="predicted"/>
<name>B8KVB9_9GAMM</name>
<dbReference type="HOGENOM" id="CLU_068848_1_0_6"/>
<reference evidence="2" key="1">
    <citation type="journal article" date="2013" name="BMC Microbiol.">
        <title>Taxonomy and evolution of bacteriochlorophyll a-containing members of the OM60/NOR5 clade of marine gammaproteobacteria: description of Luminiphilus syltensis gen. nov., sp. nov., reclassification of Haliea rubra as Pseudohaliea rubra gen. nov., comb. nov., and emendation of Chromatocurvus halotolerans.</title>
        <authorList>
            <person name="Spring S."/>
            <person name="Riedel T."/>
            <person name="Sproer C."/>
            <person name="Yan S."/>
            <person name="Harder J."/>
            <person name="Fuchs B.M."/>
        </authorList>
    </citation>
    <scope>NUCLEOTIDE SEQUENCE [LARGE SCALE GENOMIC DNA]</scope>
    <source>
        <strain evidence="2">NOR51-B</strain>
    </source>
</reference>
<organism evidence="1 2">
    <name type="scientific">Luminiphilus syltensis NOR5-1B</name>
    <dbReference type="NCBI Taxonomy" id="565045"/>
    <lineage>
        <taxon>Bacteria</taxon>
        <taxon>Pseudomonadati</taxon>
        <taxon>Pseudomonadota</taxon>
        <taxon>Gammaproteobacteria</taxon>
        <taxon>Cellvibrionales</taxon>
        <taxon>Halieaceae</taxon>
        <taxon>Luminiphilus</taxon>
    </lineage>
</organism>
<dbReference type="InterPro" id="IPR045445">
    <property type="entry name" value="DUF6502"/>
</dbReference>
<sequence length="268" mass="29629">MNSTLHNALINTSEKLVRPIVRLFLSHGLDHVALADLCRRIFVEEGAAMLREDGQRATVSAIAGMTGLSRKEVTRLQSLPPEAAAESSQRRHRAVQVLGGWIHDEEFSDDGVARPLPLQGEQGSFAALVKRYSGDVPSVAMLGLLRSSGNVTEADGVVTQISPVYLPMTTPLDKLEIFGTDGAELLRTIEHNIRADTDTPRFQRKVSTTELRVDALAAFRELNEREAMVLLEKLNTWLSENEVDEPDSQDVAYVSVGIYFYEEKGRAK</sequence>
<dbReference type="STRING" id="565045.NOR51B_2472"/>